<sequence length="579" mass="64140">MVEKNIKAKNHDQRVKGGLITMPFIFANEVGEKLAVVGFQTNMISYLTTQLHMPITKAANTLTNFSGTASLTPLLGAFVADSFAGRFWTITIASIIYQIGMVSLTLSAVLPKLRPPPCKNGEICQEASTGQLAILYVSLLLTAIGSGGIRPCVVAFGADQFDETDEKQKTSTWKFFNWYYFCMGASMLVAVTVIVYIQDKVGWGWGLGVPSIAMAVSIIGFVIGYPLYRNMDPAGSPFTRLIQVCVAAYKKRKLAMVSDPKLLYENEELDASITVSGKLLHTKQMKFLDKAAIVTKEDFSKGQSNPDLWRLNTVHRVEELKSVIRMGPIWASGILLILAYAQQNTFSLQQAKTMNRSLTKSFQIPAGSMTVFTLTTMLITIVFYDRIFVPISRKFTGVERGITFLTRMGIGFAISVFATLVAGFVEIKRKNAAFAHGLTCKPHETIPISVFWLVPQYTLHGMAEAFMSIGHLEFFYDQAPESMRSTATALFWMAIAAGNYGSTLLVTLVHKVSAGQDGSNWLPDDNLNKGRLEYFYWLITLLQVLNLVYYLFCAKFYTLKPIQVASNDKVNGVELGPNV</sequence>
<dbReference type="EMBL" id="CM042036">
    <property type="protein sequence ID" value="KAI3744323.1"/>
    <property type="molecule type" value="Genomic_DNA"/>
</dbReference>
<accession>A0ACB9DCG1</accession>
<organism evidence="1 2">
    <name type="scientific">Smallanthus sonchifolius</name>
    <dbReference type="NCBI Taxonomy" id="185202"/>
    <lineage>
        <taxon>Eukaryota</taxon>
        <taxon>Viridiplantae</taxon>
        <taxon>Streptophyta</taxon>
        <taxon>Embryophyta</taxon>
        <taxon>Tracheophyta</taxon>
        <taxon>Spermatophyta</taxon>
        <taxon>Magnoliopsida</taxon>
        <taxon>eudicotyledons</taxon>
        <taxon>Gunneridae</taxon>
        <taxon>Pentapetalae</taxon>
        <taxon>asterids</taxon>
        <taxon>campanulids</taxon>
        <taxon>Asterales</taxon>
        <taxon>Asteraceae</taxon>
        <taxon>Asteroideae</taxon>
        <taxon>Heliantheae alliance</taxon>
        <taxon>Millerieae</taxon>
        <taxon>Smallanthus</taxon>
    </lineage>
</organism>
<dbReference type="Proteomes" id="UP001056120">
    <property type="component" value="Linkage Group LG19"/>
</dbReference>
<proteinExistence type="predicted"/>
<evidence type="ECO:0000313" key="2">
    <source>
        <dbReference type="Proteomes" id="UP001056120"/>
    </source>
</evidence>
<reference evidence="1 2" key="2">
    <citation type="journal article" date="2022" name="Mol. Ecol. Resour.">
        <title>The genomes of chicory, endive, great burdock and yacon provide insights into Asteraceae paleo-polyploidization history and plant inulin production.</title>
        <authorList>
            <person name="Fan W."/>
            <person name="Wang S."/>
            <person name="Wang H."/>
            <person name="Wang A."/>
            <person name="Jiang F."/>
            <person name="Liu H."/>
            <person name="Zhao H."/>
            <person name="Xu D."/>
            <person name="Zhang Y."/>
        </authorList>
    </citation>
    <scope>NUCLEOTIDE SEQUENCE [LARGE SCALE GENOMIC DNA]</scope>
    <source>
        <strain evidence="2">cv. Yunnan</strain>
        <tissue evidence="1">Leaves</tissue>
    </source>
</reference>
<comment type="caution">
    <text evidence="1">The sequence shown here is derived from an EMBL/GenBank/DDBJ whole genome shotgun (WGS) entry which is preliminary data.</text>
</comment>
<protein>
    <submittedName>
        <fullName evidence="1">Uncharacterized protein</fullName>
    </submittedName>
</protein>
<gene>
    <name evidence="1" type="ORF">L1987_57402</name>
</gene>
<keyword evidence="2" id="KW-1185">Reference proteome</keyword>
<reference evidence="2" key="1">
    <citation type="journal article" date="2022" name="Mol. Ecol. Resour.">
        <title>The genomes of chicory, endive, great burdock and yacon provide insights into Asteraceae palaeo-polyploidization history and plant inulin production.</title>
        <authorList>
            <person name="Fan W."/>
            <person name="Wang S."/>
            <person name="Wang H."/>
            <person name="Wang A."/>
            <person name="Jiang F."/>
            <person name="Liu H."/>
            <person name="Zhao H."/>
            <person name="Xu D."/>
            <person name="Zhang Y."/>
        </authorList>
    </citation>
    <scope>NUCLEOTIDE SEQUENCE [LARGE SCALE GENOMIC DNA]</scope>
    <source>
        <strain evidence="2">cv. Yunnan</strain>
    </source>
</reference>
<evidence type="ECO:0000313" key="1">
    <source>
        <dbReference type="EMBL" id="KAI3744323.1"/>
    </source>
</evidence>
<name>A0ACB9DCG1_9ASTR</name>